<reference evidence="1" key="2">
    <citation type="submission" date="2020-11" db="EMBL/GenBank/DDBJ databases">
        <authorList>
            <person name="McCartney M.A."/>
            <person name="Auch B."/>
            <person name="Kono T."/>
            <person name="Mallez S."/>
            <person name="Becker A."/>
            <person name="Gohl D.M."/>
            <person name="Silverstein K.A.T."/>
            <person name="Koren S."/>
            <person name="Bechman K.B."/>
            <person name="Herman A."/>
            <person name="Abrahante J.E."/>
            <person name="Garbe J."/>
        </authorList>
    </citation>
    <scope>NUCLEOTIDE SEQUENCE</scope>
    <source>
        <strain evidence="1">Duluth1</strain>
        <tissue evidence="1">Whole animal</tissue>
    </source>
</reference>
<protein>
    <submittedName>
        <fullName evidence="1">Uncharacterized protein</fullName>
    </submittedName>
</protein>
<sequence length="110" mass="11669">MATCLTKSSRVATLLKCHVAACLSAATRFLTTASSNAGKCSSKTSGLWYLYACLFRYPVGPAHPGTTHGTNTLRVLRFIAPELAATADDFAGTSSSLLRFPRIVTIKSPT</sequence>
<keyword evidence="2" id="KW-1185">Reference proteome</keyword>
<dbReference type="Proteomes" id="UP000828390">
    <property type="component" value="Unassembled WGS sequence"/>
</dbReference>
<dbReference type="AlphaFoldDB" id="A0A9D4NA02"/>
<comment type="caution">
    <text evidence="1">The sequence shown here is derived from an EMBL/GenBank/DDBJ whole genome shotgun (WGS) entry which is preliminary data.</text>
</comment>
<accession>A0A9D4NA02</accession>
<dbReference type="EMBL" id="JAIWYP010000001">
    <property type="protein sequence ID" value="KAH3889959.1"/>
    <property type="molecule type" value="Genomic_DNA"/>
</dbReference>
<organism evidence="1 2">
    <name type="scientific">Dreissena polymorpha</name>
    <name type="common">Zebra mussel</name>
    <name type="synonym">Mytilus polymorpha</name>
    <dbReference type="NCBI Taxonomy" id="45954"/>
    <lineage>
        <taxon>Eukaryota</taxon>
        <taxon>Metazoa</taxon>
        <taxon>Spiralia</taxon>
        <taxon>Lophotrochozoa</taxon>
        <taxon>Mollusca</taxon>
        <taxon>Bivalvia</taxon>
        <taxon>Autobranchia</taxon>
        <taxon>Heteroconchia</taxon>
        <taxon>Euheterodonta</taxon>
        <taxon>Imparidentia</taxon>
        <taxon>Neoheterodontei</taxon>
        <taxon>Myida</taxon>
        <taxon>Dreissenoidea</taxon>
        <taxon>Dreissenidae</taxon>
        <taxon>Dreissena</taxon>
    </lineage>
</organism>
<evidence type="ECO:0000313" key="2">
    <source>
        <dbReference type="Proteomes" id="UP000828390"/>
    </source>
</evidence>
<proteinExistence type="predicted"/>
<evidence type="ECO:0000313" key="1">
    <source>
        <dbReference type="EMBL" id="KAH3889959.1"/>
    </source>
</evidence>
<name>A0A9D4NA02_DREPO</name>
<reference evidence="1" key="1">
    <citation type="journal article" date="2019" name="bioRxiv">
        <title>The Genome of the Zebra Mussel, Dreissena polymorpha: A Resource for Invasive Species Research.</title>
        <authorList>
            <person name="McCartney M.A."/>
            <person name="Auch B."/>
            <person name="Kono T."/>
            <person name="Mallez S."/>
            <person name="Zhang Y."/>
            <person name="Obille A."/>
            <person name="Becker A."/>
            <person name="Abrahante J.E."/>
            <person name="Garbe J."/>
            <person name="Badalamenti J.P."/>
            <person name="Herman A."/>
            <person name="Mangelson H."/>
            <person name="Liachko I."/>
            <person name="Sullivan S."/>
            <person name="Sone E.D."/>
            <person name="Koren S."/>
            <person name="Silverstein K.A.T."/>
            <person name="Beckman K.B."/>
            <person name="Gohl D.M."/>
        </authorList>
    </citation>
    <scope>NUCLEOTIDE SEQUENCE</scope>
    <source>
        <strain evidence="1">Duluth1</strain>
        <tissue evidence="1">Whole animal</tissue>
    </source>
</reference>
<gene>
    <name evidence="1" type="ORF">DPMN_014026</name>
</gene>